<evidence type="ECO:0000256" key="3">
    <source>
        <dbReference type="ARBA" id="ARBA00023272"/>
    </source>
</evidence>
<dbReference type="PANTHER" id="PTHR10358:SF6">
    <property type="entry name" value="ENDOSULFINE, ISOFORM A"/>
    <property type="match status" value="1"/>
</dbReference>
<dbReference type="InterPro" id="IPR001849">
    <property type="entry name" value="PH_domain"/>
</dbReference>
<evidence type="ECO:0000313" key="6">
    <source>
        <dbReference type="EMBL" id="CRK99886.1"/>
    </source>
</evidence>
<dbReference type="SMART" id="SM00233">
    <property type="entry name" value="PH"/>
    <property type="match status" value="1"/>
</dbReference>
<feature type="region of interest" description="Disordered" evidence="4">
    <location>
        <begin position="238"/>
        <end position="260"/>
    </location>
</feature>
<keyword evidence="3" id="KW-0650">Protein phosphatase inhibitor</keyword>
<evidence type="ECO:0000313" key="7">
    <source>
        <dbReference type="Proteomes" id="UP000183832"/>
    </source>
</evidence>
<dbReference type="Proteomes" id="UP000183832">
    <property type="component" value="Unassembled WGS sequence"/>
</dbReference>
<dbReference type="Pfam" id="PF00169">
    <property type="entry name" value="PH"/>
    <property type="match status" value="1"/>
</dbReference>
<dbReference type="SUPFAM" id="SSF50729">
    <property type="entry name" value="PH domain-like"/>
    <property type="match status" value="1"/>
</dbReference>
<name>A0A1J1ILD1_9DIPT</name>
<keyword evidence="2" id="KW-0498">Mitosis</keyword>
<gene>
    <name evidence="6" type="ORF">CLUMA_CG013189</name>
</gene>
<evidence type="ECO:0000256" key="1">
    <source>
        <dbReference type="ARBA" id="ARBA00010520"/>
    </source>
</evidence>
<dbReference type="InterPro" id="IPR011993">
    <property type="entry name" value="PH-like_dom_sf"/>
</dbReference>
<dbReference type="PANTHER" id="PTHR10358">
    <property type="entry name" value="ENDOSULFINE"/>
    <property type="match status" value="1"/>
</dbReference>
<dbReference type="Gene3D" id="2.30.29.30">
    <property type="entry name" value="Pleckstrin-homology domain (PH domain)/Phosphotyrosine-binding domain (PTB)"/>
    <property type="match status" value="1"/>
</dbReference>
<feature type="domain" description="PH" evidence="5">
    <location>
        <begin position="38"/>
        <end position="138"/>
    </location>
</feature>
<protein>
    <submittedName>
        <fullName evidence="6">CLUMA_CG013189, isoform A</fullName>
    </submittedName>
</protein>
<accession>A0A1J1ILD1</accession>
<evidence type="ECO:0000256" key="2">
    <source>
        <dbReference type="ARBA" id="ARBA00022776"/>
    </source>
</evidence>
<dbReference type="PROSITE" id="PS50003">
    <property type="entry name" value="PH_DOMAIN"/>
    <property type="match status" value="1"/>
</dbReference>
<dbReference type="GO" id="GO:0004864">
    <property type="term" value="F:protein phosphatase inhibitor activity"/>
    <property type="evidence" value="ECO:0007669"/>
    <property type="project" value="UniProtKB-KW"/>
</dbReference>
<reference evidence="6 7" key="1">
    <citation type="submission" date="2015-04" db="EMBL/GenBank/DDBJ databases">
        <authorList>
            <person name="Syromyatnikov M.Y."/>
            <person name="Popov V.N."/>
        </authorList>
    </citation>
    <scope>NUCLEOTIDE SEQUENCE [LARGE SCALE GENOMIC DNA]</scope>
</reference>
<dbReference type="AlphaFoldDB" id="A0A1J1ILD1"/>
<comment type="similarity">
    <text evidence="1">Belongs to the endosulfine family.</text>
</comment>
<dbReference type="InterPro" id="IPR006760">
    <property type="entry name" value="Endosulphine"/>
</dbReference>
<sequence length="362" mass="40229">MFLISELTGIFESIFRFCRRFKRKKTPMDNLKKVLTNRPELAGCLYKYTNVVKGFQLRFCRVDAENGILTYYLCETGDEHITGNPRGQVHLMGALINPSDEDSRTFTINPAAGETIKLKANNARSRQEWVDGLRAVVENLSTQERSFLPPREHLAAFDCLIASRKQLQDTEICNAKLSQMIENSQGVLNYNDSDMLLLKALSAATTSTLSTGLTHLQNLQLVSGDNLASVIHKMSSEENVDTTNTEKMSDSPIETEAPVEQNAQEVEKMEEEKLKAKYPQAMGGFGRPGGHSAFLQKRLQKGQKYFDSGDYQMAKQKTGGGGMAKQIFANKVSTGEAIPTPDSVPIRKTSIIQPCNKFTPSS</sequence>
<dbReference type="OrthoDB" id="48057at2759"/>
<evidence type="ECO:0000256" key="4">
    <source>
        <dbReference type="SAM" id="MobiDB-lite"/>
    </source>
</evidence>
<organism evidence="6 7">
    <name type="scientific">Clunio marinus</name>
    <dbReference type="NCBI Taxonomy" id="568069"/>
    <lineage>
        <taxon>Eukaryota</taxon>
        <taxon>Metazoa</taxon>
        <taxon>Ecdysozoa</taxon>
        <taxon>Arthropoda</taxon>
        <taxon>Hexapoda</taxon>
        <taxon>Insecta</taxon>
        <taxon>Pterygota</taxon>
        <taxon>Neoptera</taxon>
        <taxon>Endopterygota</taxon>
        <taxon>Diptera</taxon>
        <taxon>Nematocera</taxon>
        <taxon>Chironomoidea</taxon>
        <taxon>Chironomidae</taxon>
        <taxon>Clunio</taxon>
    </lineage>
</organism>
<dbReference type="STRING" id="568069.A0A1J1ILD1"/>
<dbReference type="GO" id="GO:0005737">
    <property type="term" value="C:cytoplasm"/>
    <property type="evidence" value="ECO:0007669"/>
    <property type="project" value="TreeGrafter"/>
</dbReference>
<proteinExistence type="inferred from homology"/>
<keyword evidence="2" id="KW-0131">Cell cycle</keyword>
<dbReference type="EMBL" id="CVRI01000054">
    <property type="protein sequence ID" value="CRK99886.1"/>
    <property type="molecule type" value="Genomic_DNA"/>
</dbReference>
<keyword evidence="2" id="KW-0132">Cell division</keyword>
<keyword evidence="7" id="KW-1185">Reference proteome</keyword>
<evidence type="ECO:0000259" key="5">
    <source>
        <dbReference type="PROSITE" id="PS50003"/>
    </source>
</evidence>